<accession>A0A392LY44</accession>
<sequence>MVNGLVVSMGYLDIANNTLAELMALYHGLKIASKERNSFHYYAATIANIQDLLKLEWDVSSNEAKFCIWESPPLDMQDLLLSNAMRVPYPKA</sequence>
<dbReference type="Proteomes" id="UP000265520">
    <property type="component" value="Unassembled WGS sequence"/>
</dbReference>
<dbReference type="EMBL" id="LXQA010000416">
    <property type="protein sequence ID" value="MCH79848.1"/>
    <property type="molecule type" value="Genomic_DNA"/>
</dbReference>
<proteinExistence type="predicted"/>
<dbReference type="AlphaFoldDB" id="A0A392LY44"/>
<comment type="caution">
    <text evidence="1">The sequence shown here is derived from an EMBL/GenBank/DDBJ whole genome shotgun (WGS) entry which is preliminary data.</text>
</comment>
<evidence type="ECO:0000313" key="1">
    <source>
        <dbReference type="EMBL" id="MCH79848.1"/>
    </source>
</evidence>
<name>A0A392LY44_9FABA</name>
<gene>
    <name evidence="1" type="ORF">A2U01_0000607</name>
</gene>
<organism evidence="1 2">
    <name type="scientific">Trifolium medium</name>
    <dbReference type="NCBI Taxonomy" id="97028"/>
    <lineage>
        <taxon>Eukaryota</taxon>
        <taxon>Viridiplantae</taxon>
        <taxon>Streptophyta</taxon>
        <taxon>Embryophyta</taxon>
        <taxon>Tracheophyta</taxon>
        <taxon>Spermatophyta</taxon>
        <taxon>Magnoliopsida</taxon>
        <taxon>eudicotyledons</taxon>
        <taxon>Gunneridae</taxon>
        <taxon>Pentapetalae</taxon>
        <taxon>rosids</taxon>
        <taxon>fabids</taxon>
        <taxon>Fabales</taxon>
        <taxon>Fabaceae</taxon>
        <taxon>Papilionoideae</taxon>
        <taxon>50 kb inversion clade</taxon>
        <taxon>NPAAA clade</taxon>
        <taxon>Hologalegina</taxon>
        <taxon>IRL clade</taxon>
        <taxon>Trifolieae</taxon>
        <taxon>Trifolium</taxon>
    </lineage>
</organism>
<evidence type="ECO:0000313" key="2">
    <source>
        <dbReference type="Proteomes" id="UP000265520"/>
    </source>
</evidence>
<reference evidence="1 2" key="1">
    <citation type="journal article" date="2018" name="Front. Plant Sci.">
        <title>Red Clover (Trifolium pratense) and Zigzag Clover (T. medium) - A Picture of Genomic Similarities and Differences.</title>
        <authorList>
            <person name="Dluhosova J."/>
            <person name="Istvanek J."/>
            <person name="Nedelnik J."/>
            <person name="Repkova J."/>
        </authorList>
    </citation>
    <scope>NUCLEOTIDE SEQUENCE [LARGE SCALE GENOMIC DNA]</scope>
    <source>
        <strain evidence="2">cv. 10/8</strain>
        <tissue evidence="1">Leaf</tissue>
    </source>
</reference>
<protein>
    <submittedName>
        <fullName evidence="1">Uncharacterized protein</fullName>
    </submittedName>
</protein>
<keyword evidence="2" id="KW-1185">Reference proteome</keyword>